<dbReference type="GO" id="GO:0046872">
    <property type="term" value="F:metal ion binding"/>
    <property type="evidence" value="ECO:0007669"/>
    <property type="project" value="UniProtKB-KW"/>
</dbReference>
<dbReference type="Gramene" id="TraesSYM4A03G02227260.1">
    <property type="protein sequence ID" value="TraesSYM4A03G02227260.1"/>
    <property type="gene ID" value="TraesSYM4A03G02227260"/>
</dbReference>
<dbReference type="Gramene" id="TraesCS4A03G1069900.1">
    <property type="protein sequence ID" value="TraesCS4A03G1069900.1.CDS"/>
    <property type="gene ID" value="TraesCS4A03G1069900"/>
</dbReference>
<accession>A0A3B6I511</accession>
<feature type="zinc finger region" description="FLZ-type" evidence="3">
    <location>
        <begin position="88"/>
        <end position="131"/>
    </location>
</feature>
<name>A0A3B6I511_WHEAT</name>
<evidence type="ECO:0000256" key="3">
    <source>
        <dbReference type="PROSITE-ProRule" id="PRU01131"/>
    </source>
</evidence>
<evidence type="ECO:0000256" key="2">
    <source>
        <dbReference type="ARBA" id="ARBA00022723"/>
    </source>
</evidence>
<comment type="similarity">
    <text evidence="1">Belongs to the FLZ family.</text>
</comment>
<reference evidence="5" key="2">
    <citation type="submission" date="2018-10" db="UniProtKB">
        <authorList>
            <consortium name="EnsemblPlants"/>
        </authorList>
    </citation>
    <scope>IDENTIFICATION</scope>
</reference>
<dbReference type="Gramene" id="TraesARI4A03G02237300.1">
    <property type="protein sequence ID" value="TraesARI4A03G02237300.1"/>
    <property type="gene ID" value="TraesARI4A03G02237300"/>
</dbReference>
<organism evidence="5">
    <name type="scientific">Triticum aestivum</name>
    <name type="common">Wheat</name>
    <dbReference type="NCBI Taxonomy" id="4565"/>
    <lineage>
        <taxon>Eukaryota</taxon>
        <taxon>Viridiplantae</taxon>
        <taxon>Streptophyta</taxon>
        <taxon>Embryophyta</taxon>
        <taxon>Tracheophyta</taxon>
        <taxon>Spermatophyta</taxon>
        <taxon>Magnoliopsida</taxon>
        <taxon>Liliopsida</taxon>
        <taxon>Poales</taxon>
        <taxon>Poaceae</taxon>
        <taxon>BOP clade</taxon>
        <taxon>Pooideae</taxon>
        <taxon>Triticodae</taxon>
        <taxon>Triticeae</taxon>
        <taxon>Triticinae</taxon>
        <taxon>Triticum</taxon>
    </lineage>
</organism>
<dbReference type="Gramene" id="TraesCS4A02G432000.1">
    <property type="protein sequence ID" value="TraesCS4A02G432000.1"/>
    <property type="gene ID" value="TraesCS4A02G432000"/>
</dbReference>
<evidence type="ECO:0000313" key="6">
    <source>
        <dbReference type="Proteomes" id="UP000019116"/>
    </source>
</evidence>
<evidence type="ECO:0000256" key="1">
    <source>
        <dbReference type="ARBA" id="ARBA00009374"/>
    </source>
</evidence>
<dbReference type="Gramene" id="TraesRN4A0101107700.1">
    <property type="protein sequence ID" value="TraesRN4A0101107700.1"/>
    <property type="gene ID" value="TraesRN4A0101107700"/>
</dbReference>
<dbReference type="PROSITE" id="PS51795">
    <property type="entry name" value="ZF_FLZ"/>
    <property type="match status" value="1"/>
</dbReference>
<dbReference type="EnsemblPlants" id="TraesCS4A02G432000.1">
    <property type="protein sequence ID" value="TraesCS4A02G432000.1"/>
    <property type="gene ID" value="TraesCS4A02G432000"/>
</dbReference>
<keyword evidence="6" id="KW-1185">Reference proteome</keyword>
<evidence type="ECO:0000259" key="4">
    <source>
        <dbReference type="PROSITE" id="PS51795"/>
    </source>
</evidence>
<proteinExistence type="inferred from homology"/>
<dbReference type="Proteomes" id="UP000019116">
    <property type="component" value="Chromosome 4A"/>
</dbReference>
<dbReference type="AlphaFoldDB" id="A0A3B6I511"/>
<evidence type="ECO:0000313" key="5">
    <source>
        <dbReference type="EnsemblPlants" id="TraesCS4A02G432000.1"/>
    </source>
</evidence>
<feature type="domain" description="FLZ-type" evidence="4">
    <location>
        <begin position="88"/>
        <end position="131"/>
    </location>
</feature>
<dbReference type="OrthoDB" id="607384at2759"/>
<dbReference type="Gramene" id="TraesCLE_scaffold_009510_01G000100.1">
    <property type="protein sequence ID" value="TraesCLE_scaffold_009510_01G000100.1"/>
    <property type="gene ID" value="TraesCLE_scaffold_009510_01G000100"/>
</dbReference>
<dbReference type="Gramene" id="TraesPARA_EIv1.0_1201040.1">
    <property type="protein sequence ID" value="TraesPARA_EIv1.0_1201040.1.CDS"/>
    <property type="gene ID" value="TraesPARA_EIv1.0_1201040"/>
</dbReference>
<sequence length="165" mass="18400">MEIPGASSWRSIAMSLASLLKRFRGIPQSPKGCLYNPKSTGVGIVSAIMEPTAACQCIVGPHIHANAREILEVTLPNLCWSNKRPFRPAILPCGLCRCWVGSGTIYMFKGEMGFCKKECRGDYIKEQLEKQTHTVRWCAREKVPPMEEDKEGDQSCIFFTCAGRL</sequence>
<dbReference type="Gramene" id="TraesCAD_scaffold_023410_01G000100.1">
    <property type="protein sequence ID" value="TraesCAD_scaffold_023410_01G000100.1"/>
    <property type="gene ID" value="TraesCAD_scaffold_023410_01G000100"/>
</dbReference>
<keyword evidence="2" id="KW-0479">Metal-binding</keyword>
<reference evidence="5" key="1">
    <citation type="submission" date="2018-08" db="EMBL/GenBank/DDBJ databases">
        <authorList>
            <person name="Rossello M."/>
        </authorList>
    </citation>
    <scope>NUCLEOTIDE SEQUENCE [LARGE SCALE GENOMIC DNA]</scope>
    <source>
        <strain evidence="5">cv. Chinese Spring</strain>
    </source>
</reference>
<dbReference type="Pfam" id="PF04570">
    <property type="entry name" value="zf-FLZ"/>
    <property type="match status" value="1"/>
</dbReference>
<dbReference type="InterPro" id="IPR007650">
    <property type="entry name" value="Zf-FLZ_dom"/>
</dbReference>
<dbReference type="Gramene" id="TraesLDM4A03G02198930.1">
    <property type="protein sequence ID" value="TraesLDM4A03G02198930.1"/>
    <property type="gene ID" value="TraesLDM4A03G02198930"/>
</dbReference>
<dbReference type="Gramene" id="TraesJUL4A03G02219760.1">
    <property type="protein sequence ID" value="TraesJUL4A03G02219760.1"/>
    <property type="gene ID" value="TraesJUL4A03G02219760"/>
</dbReference>
<dbReference type="Gramene" id="TraesWEE_scaffold_031053_01G000100.1">
    <property type="protein sequence ID" value="TraesWEE_scaffold_031053_01G000100.1"/>
    <property type="gene ID" value="TraesWEE_scaffold_031053_01G000100"/>
</dbReference>
<protein>
    <recommendedName>
        <fullName evidence="4">FLZ-type domain-containing protein</fullName>
    </recommendedName>
</protein>
<dbReference type="Gramene" id="TraesROB_scaffold_004969_01G000100.1">
    <property type="protein sequence ID" value="TraesROB_scaffold_004969_01G000100.1"/>
    <property type="gene ID" value="TraesROB_scaffold_004969_01G000100"/>
</dbReference>